<keyword evidence="11" id="KW-1185">Reference proteome</keyword>
<reference evidence="10" key="3">
    <citation type="submission" date="2025-09" db="UniProtKB">
        <authorList>
            <consortium name="Ensembl"/>
        </authorList>
    </citation>
    <scope>IDENTIFICATION</scope>
</reference>
<feature type="region of interest" description="Disordered" evidence="6">
    <location>
        <begin position="201"/>
        <end position="246"/>
    </location>
</feature>
<keyword evidence="2" id="KW-0488">Methylation</keyword>
<evidence type="ECO:0000313" key="11">
    <source>
        <dbReference type="Proteomes" id="UP000007635"/>
    </source>
</evidence>
<proteinExistence type="inferred from homology"/>
<protein>
    <submittedName>
        <fullName evidence="10">LEM domain containing 1</fullName>
    </submittedName>
</protein>
<dbReference type="GO" id="GO:0003677">
    <property type="term" value="F:DNA binding"/>
    <property type="evidence" value="ECO:0007669"/>
    <property type="project" value="UniProtKB-KW"/>
</dbReference>
<feature type="domain" description="LEM-like" evidence="9">
    <location>
        <begin position="5"/>
        <end position="48"/>
    </location>
</feature>
<dbReference type="GO" id="GO:0005635">
    <property type="term" value="C:nuclear envelope"/>
    <property type="evidence" value="ECO:0007669"/>
    <property type="project" value="UniProtKB-ARBA"/>
</dbReference>
<sequence length="415" mass="45747">MSLFSENPAHFSKSRLKSDLVAHNVALPPAKSRKHVYVELHLKHIQRKNAAEFSSDEEDQVQNAEVSAVEESERMPDLSGLTDDDLKAALLRHGVEAGPIVASTRGVYENKLRKLLQSDGQGVVNGAEQGVLYSDSEDEAETLEQDVEESGSKKEDRAQQGSSETGDFVYPQCFLPQSRLYTCASRNGEISPKWNSGNAIKSLERSRPSSQISEGISRAPSVDRRSGLGSGMESSRSHSADLHTERDVNGCNVQQHWSRINGLDVETPKVGNMKNQPLFYTPKESTYESDIEVPVKDTFSLSNTTATPTGIYATRRRPIKGAAGRPVQNAYPDTPASPTTKERREVERRLVPIQIQILVFLLVVCLLYLIYVCVEDDSFSTFATLLDSLDQGADGHEGLALQAEDRDTPALSVRE</sequence>
<organism evidence="10 11">
    <name type="scientific">Gasterosteus aculeatus aculeatus</name>
    <name type="common">three-spined stickleback</name>
    <dbReference type="NCBI Taxonomy" id="481459"/>
    <lineage>
        <taxon>Eukaryota</taxon>
        <taxon>Metazoa</taxon>
        <taxon>Chordata</taxon>
        <taxon>Craniata</taxon>
        <taxon>Vertebrata</taxon>
        <taxon>Euteleostomi</taxon>
        <taxon>Actinopterygii</taxon>
        <taxon>Neopterygii</taxon>
        <taxon>Teleostei</taxon>
        <taxon>Neoteleostei</taxon>
        <taxon>Acanthomorphata</taxon>
        <taxon>Eupercaria</taxon>
        <taxon>Perciformes</taxon>
        <taxon>Cottioidei</taxon>
        <taxon>Gasterosteales</taxon>
        <taxon>Gasterosteidae</taxon>
        <taxon>Gasterosteus</taxon>
    </lineage>
</organism>
<dbReference type="Gene3D" id="1.10.720.40">
    <property type="match status" value="2"/>
</dbReference>
<keyword evidence="7" id="KW-0812">Transmembrane</keyword>
<dbReference type="PROSITE" id="PS50955">
    <property type="entry name" value="LEM_LIKE"/>
    <property type="match status" value="1"/>
</dbReference>
<feature type="region of interest" description="Disordered" evidence="6">
    <location>
        <begin position="133"/>
        <end position="169"/>
    </location>
</feature>
<name>A0AAQ4QCV4_GASAC</name>
<dbReference type="Pfam" id="PF08198">
    <property type="entry name" value="Thymopoietin"/>
    <property type="match status" value="1"/>
</dbReference>
<evidence type="ECO:0000313" key="10">
    <source>
        <dbReference type="Ensembl" id="ENSGACP00000049035.1"/>
    </source>
</evidence>
<dbReference type="InterPro" id="IPR003887">
    <property type="entry name" value="LEM_dom"/>
</dbReference>
<feature type="region of interest" description="Disordered" evidence="6">
    <location>
        <begin position="51"/>
        <end position="79"/>
    </location>
</feature>
<keyword evidence="4" id="KW-0007">Acetylation</keyword>
<dbReference type="InterPro" id="IPR013146">
    <property type="entry name" value="LEM-like_dom"/>
</dbReference>
<keyword evidence="3" id="KW-0597">Phosphoprotein</keyword>
<evidence type="ECO:0000256" key="2">
    <source>
        <dbReference type="ARBA" id="ARBA00022481"/>
    </source>
</evidence>
<dbReference type="PROSITE" id="PS50954">
    <property type="entry name" value="LEM"/>
    <property type="match status" value="1"/>
</dbReference>
<dbReference type="CTD" id="93273"/>
<dbReference type="AlphaFoldDB" id="A0AAQ4QCV4"/>
<keyword evidence="5" id="KW-0238">DNA-binding</keyword>
<dbReference type="PANTHER" id="PTHR12019:SF22">
    <property type="entry name" value="LAMINA-ASSOCIATED POLYPEPTIDE 2, ISOFORMS BETA_GAMMA"/>
    <property type="match status" value="1"/>
</dbReference>
<dbReference type="RefSeq" id="XP_040049629.1">
    <property type="nucleotide sequence ID" value="XM_040193695.1"/>
</dbReference>
<evidence type="ECO:0000256" key="1">
    <source>
        <dbReference type="ARBA" id="ARBA00007744"/>
    </source>
</evidence>
<feature type="compositionally biased region" description="Acidic residues" evidence="6">
    <location>
        <begin position="135"/>
        <end position="149"/>
    </location>
</feature>
<accession>A0AAQ4QCV4</accession>
<evidence type="ECO:0000259" key="9">
    <source>
        <dbReference type="PROSITE" id="PS50955"/>
    </source>
</evidence>
<evidence type="ECO:0000256" key="7">
    <source>
        <dbReference type="SAM" id="Phobius"/>
    </source>
</evidence>
<dbReference type="Ensembl" id="ENSGACT00000079730.1">
    <property type="protein sequence ID" value="ENSGACP00000049035.1"/>
    <property type="gene ID" value="ENSGACG00000012510.2"/>
</dbReference>
<comment type="similarity">
    <text evidence="1">Belongs to the LEM family.</text>
</comment>
<dbReference type="SMART" id="SM00540">
    <property type="entry name" value="LEM"/>
    <property type="match status" value="1"/>
</dbReference>
<evidence type="ECO:0000256" key="3">
    <source>
        <dbReference type="ARBA" id="ARBA00022553"/>
    </source>
</evidence>
<dbReference type="InterPro" id="IPR011015">
    <property type="entry name" value="LEM/LEM-like_dom_sf"/>
</dbReference>
<keyword evidence="7" id="KW-0472">Membrane</keyword>
<feature type="compositionally biased region" description="Basic and acidic residues" evidence="6">
    <location>
        <begin position="235"/>
        <end position="246"/>
    </location>
</feature>
<dbReference type="CDD" id="cd12940">
    <property type="entry name" value="LEM_LAP2_LEMD1"/>
    <property type="match status" value="1"/>
</dbReference>
<dbReference type="Proteomes" id="UP000007635">
    <property type="component" value="Chromosome XII"/>
</dbReference>
<reference evidence="10 11" key="1">
    <citation type="journal article" date="2021" name="G3 (Bethesda)">
        <title>Improved contiguity of the threespine stickleback genome using long-read sequencing.</title>
        <authorList>
            <person name="Nath S."/>
            <person name="Shaw D.E."/>
            <person name="White M.A."/>
        </authorList>
    </citation>
    <scope>NUCLEOTIDE SEQUENCE [LARGE SCALE GENOMIC DNA]</scope>
    <source>
        <strain evidence="10 11">Lake Benthic</strain>
    </source>
</reference>
<evidence type="ECO:0000256" key="5">
    <source>
        <dbReference type="ARBA" id="ARBA00023125"/>
    </source>
</evidence>
<evidence type="ECO:0000259" key="8">
    <source>
        <dbReference type="PROSITE" id="PS50954"/>
    </source>
</evidence>
<dbReference type="SUPFAM" id="SSF63451">
    <property type="entry name" value="LEM domain"/>
    <property type="match status" value="2"/>
</dbReference>
<keyword evidence="7" id="KW-1133">Transmembrane helix</keyword>
<reference evidence="10" key="2">
    <citation type="submission" date="2025-08" db="UniProtKB">
        <authorList>
            <consortium name="Ensembl"/>
        </authorList>
    </citation>
    <scope>IDENTIFICATION</scope>
</reference>
<dbReference type="GeneID" id="120829525"/>
<dbReference type="InterPro" id="IPR051656">
    <property type="entry name" value="LEM_domain"/>
</dbReference>
<dbReference type="FunFam" id="1.10.720.40:FF:000001">
    <property type="entry name" value="LEM domain containing 2, isoform CRA_a"/>
    <property type="match status" value="2"/>
</dbReference>
<evidence type="ECO:0000256" key="6">
    <source>
        <dbReference type="SAM" id="MobiDB-lite"/>
    </source>
</evidence>
<evidence type="ECO:0000256" key="4">
    <source>
        <dbReference type="ARBA" id="ARBA00022990"/>
    </source>
</evidence>
<feature type="region of interest" description="Disordered" evidence="6">
    <location>
        <begin position="323"/>
        <end position="343"/>
    </location>
</feature>
<dbReference type="Pfam" id="PF03020">
    <property type="entry name" value="LEM"/>
    <property type="match status" value="1"/>
</dbReference>
<dbReference type="GeneTree" id="ENSGT00940000154098"/>
<dbReference type="SMART" id="SM01261">
    <property type="entry name" value="Thymopoietin"/>
    <property type="match status" value="1"/>
</dbReference>
<feature type="transmembrane region" description="Helical" evidence="7">
    <location>
        <begin position="350"/>
        <end position="371"/>
    </location>
</feature>
<feature type="domain" description="LEM" evidence="8">
    <location>
        <begin position="75"/>
        <end position="119"/>
    </location>
</feature>
<dbReference type="PANTHER" id="PTHR12019">
    <property type="entry name" value="LAMINA-ASSOCIATED POLYPEPTIDE THYMOPOIETIN"/>
    <property type="match status" value="1"/>
</dbReference>